<gene>
    <name evidence="2" type="ORF">Adu01nite_64530</name>
</gene>
<reference evidence="2 3" key="1">
    <citation type="submission" date="2021-01" db="EMBL/GenBank/DDBJ databases">
        <title>Whole genome shotgun sequence of Actinoplanes durhamensis NBRC 14914.</title>
        <authorList>
            <person name="Komaki H."/>
            <person name="Tamura T."/>
        </authorList>
    </citation>
    <scope>NUCLEOTIDE SEQUENCE [LARGE SCALE GENOMIC DNA]</scope>
    <source>
        <strain evidence="2 3">NBRC 14914</strain>
    </source>
</reference>
<proteinExistence type="predicted"/>
<dbReference type="EMBL" id="BOML01000052">
    <property type="protein sequence ID" value="GIE05103.1"/>
    <property type="molecule type" value="Genomic_DNA"/>
</dbReference>
<protein>
    <recommendedName>
        <fullName evidence="1">Bacterial transcriptional activator domain-containing protein</fullName>
    </recommendedName>
</protein>
<dbReference type="SMART" id="SM01043">
    <property type="entry name" value="BTAD"/>
    <property type="match status" value="1"/>
</dbReference>
<evidence type="ECO:0000313" key="3">
    <source>
        <dbReference type="Proteomes" id="UP000637628"/>
    </source>
</evidence>
<accession>A0ABQ3Z5J3</accession>
<dbReference type="PANTHER" id="PTHR35807">
    <property type="entry name" value="TRANSCRIPTIONAL REGULATOR REDD-RELATED"/>
    <property type="match status" value="1"/>
</dbReference>
<feature type="domain" description="Bacterial transcriptional activator" evidence="1">
    <location>
        <begin position="95"/>
        <end position="231"/>
    </location>
</feature>
<dbReference type="Gene3D" id="1.10.10.10">
    <property type="entry name" value="Winged helix-like DNA-binding domain superfamily/Winged helix DNA-binding domain"/>
    <property type="match status" value="1"/>
</dbReference>
<dbReference type="InterPro" id="IPR005158">
    <property type="entry name" value="BTAD"/>
</dbReference>
<dbReference type="SUPFAM" id="SSF48452">
    <property type="entry name" value="TPR-like"/>
    <property type="match status" value="1"/>
</dbReference>
<comment type="caution">
    <text evidence="2">The sequence shown here is derived from an EMBL/GenBank/DDBJ whole genome shotgun (WGS) entry which is preliminary data.</text>
</comment>
<sequence>MTESPPCPRLSLLGAWQLSAGGRPIAVGRNGKRLLAFLAVHGTCDRSFVAGALWPDSSDLRANGNLRATLHRLQPPGLLRAPVGGALSMCASVQVDTARVVAAAARVLDGPPAAPDRITLRELTVDELLTGWYDDWVLHERERLRQLRLHALEALSDRFLRAGDAAAAVEAALATVALEPLRESAHGAVIRAHLVEGNRAEALQQFGRLRHLLRGELGVEPSRKVAELFRR</sequence>
<keyword evidence="3" id="KW-1185">Reference proteome</keyword>
<dbReference type="Pfam" id="PF03704">
    <property type="entry name" value="BTAD"/>
    <property type="match status" value="1"/>
</dbReference>
<dbReference type="RefSeq" id="WP_203732457.1">
    <property type="nucleotide sequence ID" value="NZ_BAAATX010000012.1"/>
</dbReference>
<dbReference type="InterPro" id="IPR036388">
    <property type="entry name" value="WH-like_DNA-bd_sf"/>
</dbReference>
<organism evidence="2 3">
    <name type="scientific">Paractinoplanes durhamensis</name>
    <dbReference type="NCBI Taxonomy" id="113563"/>
    <lineage>
        <taxon>Bacteria</taxon>
        <taxon>Bacillati</taxon>
        <taxon>Actinomycetota</taxon>
        <taxon>Actinomycetes</taxon>
        <taxon>Micromonosporales</taxon>
        <taxon>Micromonosporaceae</taxon>
        <taxon>Paractinoplanes</taxon>
    </lineage>
</organism>
<dbReference type="Proteomes" id="UP000637628">
    <property type="component" value="Unassembled WGS sequence"/>
</dbReference>
<dbReference type="InterPro" id="IPR051677">
    <property type="entry name" value="AfsR-DnrI-RedD_regulator"/>
</dbReference>
<name>A0ABQ3Z5J3_9ACTN</name>
<dbReference type="Gene3D" id="1.25.40.10">
    <property type="entry name" value="Tetratricopeptide repeat domain"/>
    <property type="match status" value="1"/>
</dbReference>
<evidence type="ECO:0000259" key="1">
    <source>
        <dbReference type="SMART" id="SM01043"/>
    </source>
</evidence>
<dbReference type="InterPro" id="IPR011990">
    <property type="entry name" value="TPR-like_helical_dom_sf"/>
</dbReference>
<evidence type="ECO:0000313" key="2">
    <source>
        <dbReference type="EMBL" id="GIE05103.1"/>
    </source>
</evidence>